<evidence type="ECO:0000313" key="1">
    <source>
        <dbReference type="EMBL" id="KAL3651817.1"/>
    </source>
</evidence>
<protein>
    <submittedName>
        <fullName evidence="1">Uncharacterized protein</fullName>
    </submittedName>
</protein>
<organism evidence="1 2">
    <name type="scientific">Castilleja foliolosa</name>
    <dbReference type="NCBI Taxonomy" id="1961234"/>
    <lineage>
        <taxon>Eukaryota</taxon>
        <taxon>Viridiplantae</taxon>
        <taxon>Streptophyta</taxon>
        <taxon>Embryophyta</taxon>
        <taxon>Tracheophyta</taxon>
        <taxon>Spermatophyta</taxon>
        <taxon>Magnoliopsida</taxon>
        <taxon>eudicotyledons</taxon>
        <taxon>Gunneridae</taxon>
        <taxon>Pentapetalae</taxon>
        <taxon>asterids</taxon>
        <taxon>lamiids</taxon>
        <taxon>Lamiales</taxon>
        <taxon>Orobanchaceae</taxon>
        <taxon>Pedicularideae</taxon>
        <taxon>Castillejinae</taxon>
        <taxon>Castilleja</taxon>
    </lineage>
</organism>
<dbReference type="EMBL" id="JAVIJP010000006">
    <property type="protein sequence ID" value="KAL3651817.1"/>
    <property type="molecule type" value="Genomic_DNA"/>
</dbReference>
<keyword evidence="2" id="KW-1185">Reference proteome</keyword>
<name>A0ABD3EDK7_9LAMI</name>
<comment type="caution">
    <text evidence="1">The sequence shown here is derived from an EMBL/GenBank/DDBJ whole genome shotgun (WGS) entry which is preliminary data.</text>
</comment>
<sequence length="94" mass="10982">MRELKHKDTSHLTWNRESSPPIHHHHILELDNLQINIPPSINHHPPSLKIDDLQDTLSPSILSIQATGSKTKTDNQRLDRDFIILNFRFCYLLL</sequence>
<evidence type="ECO:0000313" key="2">
    <source>
        <dbReference type="Proteomes" id="UP001632038"/>
    </source>
</evidence>
<dbReference type="AlphaFoldDB" id="A0ABD3EDK7"/>
<gene>
    <name evidence="1" type="ORF">CASFOL_004819</name>
</gene>
<reference evidence="2" key="1">
    <citation type="journal article" date="2024" name="IScience">
        <title>Strigolactones Initiate the Formation of Haustorium-like Structures in Castilleja.</title>
        <authorList>
            <person name="Buerger M."/>
            <person name="Peterson D."/>
            <person name="Chory J."/>
        </authorList>
    </citation>
    <scope>NUCLEOTIDE SEQUENCE [LARGE SCALE GENOMIC DNA]</scope>
</reference>
<proteinExistence type="predicted"/>
<accession>A0ABD3EDK7</accession>
<dbReference type="Proteomes" id="UP001632038">
    <property type="component" value="Unassembled WGS sequence"/>
</dbReference>